<accession>A0A246HM75</accession>
<dbReference type="OrthoDB" id="5950650at2"/>
<keyword evidence="2" id="KW-0472">Membrane</keyword>
<keyword evidence="5" id="KW-0675">Receptor</keyword>
<dbReference type="EMBL" id="NIVS01000020">
    <property type="protein sequence ID" value="OWQ53788.1"/>
    <property type="molecule type" value="Genomic_DNA"/>
</dbReference>
<evidence type="ECO:0000259" key="4">
    <source>
        <dbReference type="SMART" id="SM00965"/>
    </source>
</evidence>
<keyword evidence="3" id="KW-0998">Cell outer membrane</keyword>
<evidence type="ECO:0000256" key="2">
    <source>
        <dbReference type="ARBA" id="ARBA00023136"/>
    </source>
</evidence>
<dbReference type="SMART" id="SM00965">
    <property type="entry name" value="STN"/>
    <property type="match status" value="1"/>
</dbReference>
<evidence type="ECO:0000256" key="1">
    <source>
        <dbReference type="ARBA" id="ARBA00022448"/>
    </source>
</evidence>
<reference evidence="5 6" key="1">
    <citation type="submission" date="2017-06" db="EMBL/GenBank/DDBJ databases">
        <authorList>
            <person name="Kim H.J."/>
            <person name="Triplett B.A."/>
        </authorList>
    </citation>
    <scope>NUCLEOTIDE SEQUENCE [LARGE SCALE GENOMIC DNA]</scope>
    <source>
        <strain evidence="5 6">13146</strain>
    </source>
</reference>
<dbReference type="Gene3D" id="3.55.50.30">
    <property type="match status" value="1"/>
</dbReference>
<organism evidence="5 6">
    <name type="scientific">Stenotrophomonas maltophilia</name>
    <name type="common">Pseudomonas maltophilia</name>
    <name type="synonym">Xanthomonas maltophilia</name>
    <dbReference type="NCBI Taxonomy" id="40324"/>
    <lineage>
        <taxon>Bacteria</taxon>
        <taxon>Pseudomonadati</taxon>
        <taxon>Pseudomonadota</taxon>
        <taxon>Gammaproteobacteria</taxon>
        <taxon>Lysobacterales</taxon>
        <taxon>Lysobacteraceae</taxon>
        <taxon>Stenotrophomonas</taxon>
        <taxon>Stenotrophomonas maltophilia group</taxon>
    </lineage>
</organism>
<gene>
    <name evidence="5" type="ORF">CEE60_08900</name>
</gene>
<proteinExistence type="predicted"/>
<feature type="domain" description="Secretin/TonB short N-terminal" evidence="4">
    <location>
        <begin position="82"/>
        <end position="133"/>
    </location>
</feature>
<name>A0A246HM75_STEMA</name>
<evidence type="ECO:0000313" key="6">
    <source>
        <dbReference type="Proteomes" id="UP000198157"/>
    </source>
</evidence>
<protein>
    <submittedName>
        <fullName evidence="5">TonB-dependent outer membrane receptor</fullName>
    </submittedName>
</protein>
<dbReference type="AlphaFoldDB" id="A0A246HM75"/>
<comment type="caution">
    <text evidence="5">The sequence shown here is derived from an EMBL/GenBank/DDBJ whole genome shotgun (WGS) entry which is preliminary data.</text>
</comment>
<sequence length="257" mass="28129">MQFYDTGAHHQQEPAGGHFNGWRAGHPCRRRWLFLLLLLSISWTPAATLAQDANAAHTQYTFDVPAQPLPEALQSYGEITGVAVLIDARLLGGLRSTAVLGRYARRDALQRMLTGTGLIPHFVENGAFTLVPVGSVVDADDALPDTTPVITPSLQEPTRQRGARVIQRSLEQALCSAALTRPGAYRASLRFWLTDADRRIRAPELLDSTGDTQRDAAILRRLRDLPLPGLPADLPQPITLLLLPETPGATPPCRSRR</sequence>
<evidence type="ECO:0000313" key="5">
    <source>
        <dbReference type="EMBL" id="OWQ53788.1"/>
    </source>
</evidence>
<dbReference type="GO" id="GO:0019867">
    <property type="term" value="C:outer membrane"/>
    <property type="evidence" value="ECO:0007669"/>
    <property type="project" value="InterPro"/>
</dbReference>
<evidence type="ECO:0000256" key="3">
    <source>
        <dbReference type="ARBA" id="ARBA00023237"/>
    </source>
</evidence>
<dbReference type="InterPro" id="IPR011662">
    <property type="entry name" value="Secretin/TonB_short_N"/>
</dbReference>
<dbReference type="Proteomes" id="UP000198157">
    <property type="component" value="Unassembled WGS sequence"/>
</dbReference>
<keyword evidence="1" id="KW-0813">Transport</keyword>